<dbReference type="AlphaFoldDB" id="A0A380EEC3"/>
<dbReference type="EC" id="3.2.1.86" evidence="1"/>
<dbReference type="Proteomes" id="UP000254116">
    <property type="component" value="Unassembled WGS sequence"/>
</dbReference>
<evidence type="ECO:0000313" key="1">
    <source>
        <dbReference type="EMBL" id="SUL31247.1"/>
    </source>
</evidence>
<dbReference type="EMBL" id="UHBY01000003">
    <property type="protein sequence ID" value="SUL31247.1"/>
    <property type="molecule type" value="Genomic_DNA"/>
</dbReference>
<organism evidence="1 2">
    <name type="scientific">Staphylococcus aureus</name>
    <dbReference type="NCBI Taxonomy" id="1280"/>
    <lineage>
        <taxon>Bacteria</taxon>
        <taxon>Bacillati</taxon>
        <taxon>Bacillota</taxon>
        <taxon>Bacilli</taxon>
        <taxon>Bacillales</taxon>
        <taxon>Staphylococcaceae</taxon>
        <taxon>Staphylococcus</taxon>
    </lineage>
</organism>
<accession>A0A380EEC3</accession>
<evidence type="ECO:0000313" key="2">
    <source>
        <dbReference type="Proteomes" id="UP000254116"/>
    </source>
</evidence>
<keyword evidence="1" id="KW-0378">Hydrolase</keyword>
<sequence length="53" mass="6170">MMEAQIANRLRFFFPDVQVRGYYPSYAKKMLARKGYDVGWQEGDDSILQQGHG</sequence>
<proteinExistence type="predicted"/>
<name>A0A380EEC3_STAAU</name>
<keyword evidence="1" id="KW-0326">Glycosidase</keyword>
<protein>
    <submittedName>
        <fullName evidence="1">6-phospho-beta-glucosidase</fullName>
        <ecNumber evidence="1">3.2.1.86</ecNumber>
    </submittedName>
</protein>
<dbReference type="GO" id="GO:0008706">
    <property type="term" value="F:6-phospho-beta-glucosidase activity"/>
    <property type="evidence" value="ECO:0007669"/>
    <property type="project" value="UniProtKB-EC"/>
</dbReference>
<reference evidence="1 2" key="1">
    <citation type="submission" date="2018-06" db="EMBL/GenBank/DDBJ databases">
        <authorList>
            <consortium name="Pathogen Informatics"/>
            <person name="Doyle S."/>
        </authorList>
    </citation>
    <scope>NUCLEOTIDE SEQUENCE [LARGE SCALE GENOMIC DNA]</scope>
    <source>
        <strain evidence="1 2">NCTC10702</strain>
    </source>
</reference>
<gene>
    <name evidence="1" type="primary">bglA_2</name>
    <name evidence="1" type="ORF">NCTC10702_00478</name>
</gene>